<dbReference type="PANTHER" id="PTHR30034">
    <property type="entry name" value="FLAGELLAR MOTOR SWITCH PROTEIN FLIM"/>
    <property type="match status" value="1"/>
</dbReference>
<dbReference type="Pfam" id="PF02154">
    <property type="entry name" value="FliM"/>
    <property type="match status" value="1"/>
</dbReference>
<evidence type="ECO:0000313" key="14">
    <source>
        <dbReference type="Proteomes" id="UP000613160"/>
    </source>
</evidence>
<evidence type="ECO:0000256" key="8">
    <source>
        <dbReference type="ARBA" id="ARBA00022779"/>
    </source>
</evidence>
<evidence type="ECO:0000256" key="7">
    <source>
        <dbReference type="ARBA" id="ARBA00022519"/>
    </source>
</evidence>
<reference evidence="13" key="2">
    <citation type="submission" date="2020-09" db="EMBL/GenBank/DDBJ databases">
        <authorList>
            <person name="Sun Q."/>
            <person name="Zhou Y."/>
        </authorList>
    </citation>
    <scope>NUCLEOTIDE SEQUENCE</scope>
    <source>
        <strain evidence="13">CGMCC 1.15493</strain>
    </source>
</reference>
<dbReference type="GO" id="GO:0003774">
    <property type="term" value="F:cytoskeletal motor activity"/>
    <property type="evidence" value="ECO:0007669"/>
    <property type="project" value="InterPro"/>
</dbReference>
<accession>A0A916Y225</accession>
<dbReference type="Pfam" id="PF01052">
    <property type="entry name" value="FliMN_C"/>
    <property type="match status" value="1"/>
</dbReference>
<reference evidence="13" key="1">
    <citation type="journal article" date="2014" name="Int. J. Syst. Evol. Microbiol.">
        <title>Complete genome sequence of Corynebacterium casei LMG S-19264T (=DSM 44701T), isolated from a smear-ripened cheese.</title>
        <authorList>
            <consortium name="US DOE Joint Genome Institute (JGI-PGF)"/>
            <person name="Walter F."/>
            <person name="Albersmeier A."/>
            <person name="Kalinowski J."/>
            <person name="Ruckert C."/>
        </authorList>
    </citation>
    <scope>NUCLEOTIDE SEQUENCE</scope>
    <source>
        <strain evidence="13">CGMCC 1.15493</strain>
    </source>
</reference>
<keyword evidence="8" id="KW-0283">Flagellar rotation</keyword>
<dbReference type="InterPro" id="IPR001689">
    <property type="entry name" value="Flag_FliM"/>
</dbReference>
<gene>
    <name evidence="13" type="ORF">GCM10011335_33070</name>
</gene>
<keyword evidence="10" id="KW-0975">Bacterial flagellum</keyword>
<dbReference type="SUPFAM" id="SSF101801">
    <property type="entry name" value="Surface presentation of antigens (SPOA)"/>
    <property type="match status" value="1"/>
</dbReference>
<evidence type="ECO:0000256" key="6">
    <source>
        <dbReference type="ARBA" id="ARBA00022500"/>
    </source>
</evidence>
<sequence length="311" mass="34113">MAMTAEKNIESQLRSAAKIEPDRLPRLKLIAADWAAAAQDSLNEIYASPVEIEFVGVSSLAFASAAGDLQAAASVTLIRSPKWREIGFAIADLRLADTIVEAVFGGNGDSAIGPPRPISKLDRRFIDLALSTVINAANKVFAPVAPLDMVDDRVLHTAILPQLEEVLTKENVAFVDFAFKISIGNHASTLRFALPERALSVHRRKLTIVPESAPLMADEAWARDITEGLQLADLEIRALLDEKQITLGDVARFTLGQTIVLDATTDSLLIIECEEQRLFRGRMGRSHDSYVVRIEEKIDPTEEFIDDILSD</sequence>
<dbReference type="Gene3D" id="2.30.330.10">
    <property type="entry name" value="SpoA-like"/>
    <property type="match status" value="1"/>
</dbReference>
<dbReference type="InterPro" id="IPR036429">
    <property type="entry name" value="SpoA-like_sf"/>
</dbReference>
<proteinExistence type="inferred from homology"/>
<dbReference type="Proteomes" id="UP000613160">
    <property type="component" value="Unassembled WGS sequence"/>
</dbReference>
<keyword evidence="5" id="KW-1003">Cell membrane</keyword>
<dbReference type="InterPro" id="IPR028976">
    <property type="entry name" value="CheC-like_sf"/>
</dbReference>
<keyword evidence="14" id="KW-1185">Reference proteome</keyword>
<comment type="function">
    <text evidence="11">FliM is one of three proteins (FliG, FliN, FliM) that forms the rotor-mounted switch complex (C ring), located at the base of the basal body. This complex interacts with the CheY and CheZ chemotaxis proteins, in addition to contacting components of the motor that determine the direction of flagellar rotation.</text>
</comment>
<keyword evidence="7" id="KW-0997">Cell inner membrane</keyword>
<keyword evidence="9" id="KW-0472">Membrane</keyword>
<evidence type="ECO:0000256" key="4">
    <source>
        <dbReference type="ARBA" id="ARBA00021898"/>
    </source>
</evidence>
<dbReference type="RefSeq" id="WP_188852701.1">
    <property type="nucleotide sequence ID" value="NZ_BMJJ01000008.1"/>
</dbReference>
<dbReference type="GO" id="GO:0005886">
    <property type="term" value="C:plasma membrane"/>
    <property type="evidence" value="ECO:0007669"/>
    <property type="project" value="UniProtKB-SubCell"/>
</dbReference>
<dbReference type="AlphaFoldDB" id="A0A916Y225"/>
<comment type="caution">
    <text evidence="13">The sequence shown here is derived from an EMBL/GenBank/DDBJ whole genome shotgun (WGS) entry which is preliminary data.</text>
</comment>
<evidence type="ECO:0000256" key="2">
    <source>
        <dbReference type="ARBA" id="ARBA00004417"/>
    </source>
</evidence>
<evidence type="ECO:0000256" key="5">
    <source>
        <dbReference type="ARBA" id="ARBA00022475"/>
    </source>
</evidence>
<evidence type="ECO:0000256" key="9">
    <source>
        <dbReference type="ARBA" id="ARBA00023136"/>
    </source>
</evidence>
<organism evidence="13 14">
    <name type="scientific">Aureimonas glaciei</name>
    <dbReference type="NCBI Taxonomy" id="1776957"/>
    <lineage>
        <taxon>Bacteria</taxon>
        <taxon>Pseudomonadati</taxon>
        <taxon>Pseudomonadota</taxon>
        <taxon>Alphaproteobacteria</taxon>
        <taxon>Hyphomicrobiales</taxon>
        <taxon>Aurantimonadaceae</taxon>
        <taxon>Aureimonas</taxon>
    </lineage>
</organism>
<keyword evidence="13" id="KW-0282">Flagellum</keyword>
<dbReference type="EMBL" id="BMJJ01000008">
    <property type="protein sequence ID" value="GGD27381.1"/>
    <property type="molecule type" value="Genomic_DNA"/>
</dbReference>
<evidence type="ECO:0000256" key="1">
    <source>
        <dbReference type="ARBA" id="ARBA00004117"/>
    </source>
</evidence>
<evidence type="ECO:0000256" key="10">
    <source>
        <dbReference type="ARBA" id="ARBA00023143"/>
    </source>
</evidence>
<evidence type="ECO:0000256" key="11">
    <source>
        <dbReference type="ARBA" id="ARBA00025044"/>
    </source>
</evidence>
<dbReference type="GO" id="GO:0050918">
    <property type="term" value="P:positive chemotaxis"/>
    <property type="evidence" value="ECO:0007669"/>
    <property type="project" value="TreeGrafter"/>
</dbReference>
<comment type="similarity">
    <text evidence="3">Belongs to the FliM family.</text>
</comment>
<dbReference type="PANTHER" id="PTHR30034:SF3">
    <property type="entry name" value="FLAGELLAR MOTOR SWITCH PROTEIN FLIM"/>
    <property type="match status" value="1"/>
</dbReference>
<comment type="subcellular location">
    <subcellularLocation>
        <location evidence="1">Bacterial flagellum basal body</location>
    </subcellularLocation>
    <subcellularLocation>
        <location evidence="2">Cell inner membrane</location>
        <topology evidence="2">Peripheral membrane protein</topology>
    </subcellularLocation>
</comment>
<protein>
    <recommendedName>
        <fullName evidence="4">Flagellar motor switch protein FliM</fullName>
    </recommendedName>
</protein>
<keyword evidence="13" id="KW-0969">Cilium</keyword>
<dbReference type="GO" id="GO:0071978">
    <property type="term" value="P:bacterial-type flagellum-dependent swarming motility"/>
    <property type="evidence" value="ECO:0007669"/>
    <property type="project" value="TreeGrafter"/>
</dbReference>
<evidence type="ECO:0000259" key="12">
    <source>
        <dbReference type="Pfam" id="PF01052"/>
    </source>
</evidence>
<keyword evidence="13" id="KW-0966">Cell projection</keyword>
<dbReference type="InterPro" id="IPR001543">
    <property type="entry name" value="FliN-like_C"/>
</dbReference>
<name>A0A916Y225_9HYPH</name>
<dbReference type="Gene3D" id="3.40.1550.10">
    <property type="entry name" value="CheC-like"/>
    <property type="match status" value="1"/>
</dbReference>
<dbReference type="GO" id="GO:0009425">
    <property type="term" value="C:bacterial-type flagellum basal body"/>
    <property type="evidence" value="ECO:0007669"/>
    <property type="project" value="UniProtKB-SubCell"/>
</dbReference>
<feature type="domain" description="Flagellar motor switch protein FliN-like C-terminal" evidence="12">
    <location>
        <begin position="229"/>
        <end position="298"/>
    </location>
</feature>
<keyword evidence="6" id="KW-0145">Chemotaxis</keyword>
<evidence type="ECO:0000256" key="3">
    <source>
        <dbReference type="ARBA" id="ARBA00011049"/>
    </source>
</evidence>
<evidence type="ECO:0000313" key="13">
    <source>
        <dbReference type="EMBL" id="GGD27381.1"/>
    </source>
</evidence>